<keyword evidence="4" id="KW-0472">Membrane</keyword>
<sequence>MKINKKTKKIIVIIAGILFIILVPLIALTVKKGSIEEVSAITLSKGDDNIITINGSVSSQEKKEIYVDAIKGTNYTINVNKGDYINSGDVIISYNSDAIDSKISATEDQIKSKKDQLSSSKKKLQDLKDSKNDNPIPGAIDSQKDSLNEKISMVESDIKTTESSLKELKNQKNELNVTSPISGTVTTINSSVTATSPAIVIQSNEKIVKGEITEYELNKINNDTTVSLNFKATGEEFIPSKIINISNNPVAATMGAIPGAEGSKISNYEITFEVPGDVQEIVKEGFHCVLKLGEESKAMEISKEVVYKDVDEETKLVWAIENKKLVSKEIKVKENDGKLELVEGLNDGDKVVDNPSSKLKAGDEVTIK</sequence>
<dbReference type="RefSeq" id="WP_090042509.1">
    <property type="nucleotide sequence ID" value="NZ_FOKI01000030.1"/>
</dbReference>
<dbReference type="PANTHER" id="PTHR32347:SF14">
    <property type="entry name" value="EFFLUX SYSTEM COMPONENT YKNX-RELATED"/>
    <property type="match status" value="1"/>
</dbReference>
<dbReference type="STRING" id="84698.SAMN04488528_103031"/>
<keyword evidence="7" id="KW-1185">Reference proteome</keyword>
<evidence type="ECO:0000259" key="5">
    <source>
        <dbReference type="Pfam" id="PF25990"/>
    </source>
</evidence>
<evidence type="ECO:0000256" key="3">
    <source>
        <dbReference type="SAM" id="MobiDB-lite"/>
    </source>
</evidence>
<feature type="transmembrane region" description="Helical" evidence="4">
    <location>
        <begin position="12"/>
        <end position="30"/>
    </location>
</feature>
<gene>
    <name evidence="6" type="ORF">SAMN04488528_103031</name>
</gene>
<dbReference type="PANTHER" id="PTHR32347">
    <property type="entry name" value="EFFLUX SYSTEM COMPONENT YKNX-RELATED"/>
    <property type="match status" value="1"/>
</dbReference>
<keyword evidence="2" id="KW-0175">Coiled coil</keyword>
<accession>A0A1I1AA58</accession>
<feature type="compositionally biased region" description="Basic and acidic residues" evidence="3">
    <location>
        <begin position="123"/>
        <end position="132"/>
    </location>
</feature>
<reference evidence="6 7" key="1">
    <citation type="submission" date="2016-10" db="EMBL/GenBank/DDBJ databases">
        <authorList>
            <person name="de Groot N.N."/>
        </authorList>
    </citation>
    <scope>NUCLEOTIDE SEQUENCE [LARGE SCALE GENOMIC DNA]</scope>
    <source>
        <strain evidence="6 7">DSM 12271</strain>
    </source>
</reference>
<dbReference type="Gene3D" id="1.10.287.470">
    <property type="entry name" value="Helix hairpin bin"/>
    <property type="match status" value="1"/>
</dbReference>
<evidence type="ECO:0000256" key="4">
    <source>
        <dbReference type="SAM" id="Phobius"/>
    </source>
</evidence>
<organism evidence="6 7">
    <name type="scientific">Clostridium frigidicarnis</name>
    <dbReference type="NCBI Taxonomy" id="84698"/>
    <lineage>
        <taxon>Bacteria</taxon>
        <taxon>Bacillati</taxon>
        <taxon>Bacillota</taxon>
        <taxon>Clostridia</taxon>
        <taxon>Eubacteriales</taxon>
        <taxon>Clostridiaceae</taxon>
        <taxon>Clostridium</taxon>
    </lineage>
</organism>
<keyword evidence="4" id="KW-0812">Transmembrane</keyword>
<feature type="region of interest" description="Disordered" evidence="3">
    <location>
        <begin position="114"/>
        <end position="147"/>
    </location>
</feature>
<dbReference type="Proteomes" id="UP000198619">
    <property type="component" value="Unassembled WGS sequence"/>
</dbReference>
<evidence type="ECO:0000256" key="1">
    <source>
        <dbReference type="ARBA" id="ARBA00004196"/>
    </source>
</evidence>
<feature type="domain" description="YknX-like beta-barrel" evidence="5">
    <location>
        <begin position="207"/>
        <end position="290"/>
    </location>
</feature>
<proteinExistence type="predicted"/>
<evidence type="ECO:0000256" key="2">
    <source>
        <dbReference type="ARBA" id="ARBA00023054"/>
    </source>
</evidence>
<dbReference type="GO" id="GO:0030313">
    <property type="term" value="C:cell envelope"/>
    <property type="evidence" value="ECO:0007669"/>
    <property type="project" value="UniProtKB-SubCell"/>
</dbReference>
<dbReference type="EMBL" id="FOKI01000030">
    <property type="protein sequence ID" value="SFB33370.1"/>
    <property type="molecule type" value="Genomic_DNA"/>
</dbReference>
<dbReference type="InterPro" id="IPR050465">
    <property type="entry name" value="UPF0194_transport"/>
</dbReference>
<comment type="subcellular location">
    <subcellularLocation>
        <location evidence="1">Cell envelope</location>
    </subcellularLocation>
</comment>
<evidence type="ECO:0000313" key="6">
    <source>
        <dbReference type="EMBL" id="SFB33370.1"/>
    </source>
</evidence>
<name>A0A1I1AA58_9CLOT</name>
<protein>
    <submittedName>
        <fullName evidence="6">HlyD family secretion protein</fullName>
    </submittedName>
</protein>
<dbReference type="Gene3D" id="2.40.50.100">
    <property type="match status" value="1"/>
</dbReference>
<dbReference type="AlphaFoldDB" id="A0A1I1AA58"/>
<evidence type="ECO:0000313" key="7">
    <source>
        <dbReference type="Proteomes" id="UP000198619"/>
    </source>
</evidence>
<dbReference type="InterPro" id="IPR058636">
    <property type="entry name" value="Beta-barrel_YknX"/>
</dbReference>
<dbReference type="Gene3D" id="2.40.420.20">
    <property type="match status" value="1"/>
</dbReference>
<dbReference type="Pfam" id="PF25990">
    <property type="entry name" value="Beta-barrel_YknX"/>
    <property type="match status" value="1"/>
</dbReference>
<keyword evidence="4" id="KW-1133">Transmembrane helix</keyword>
<dbReference type="OrthoDB" id="9810980at2"/>